<evidence type="ECO:0000256" key="4">
    <source>
        <dbReference type="ARBA" id="ARBA00023242"/>
    </source>
</evidence>
<evidence type="ECO:0000256" key="1">
    <source>
        <dbReference type="ARBA" id="ARBA00023015"/>
    </source>
</evidence>
<evidence type="ECO:0000256" key="3">
    <source>
        <dbReference type="ARBA" id="ARBA00023163"/>
    </source>
</evidence>
<dbReference type="PANTHER" id="PTHR46621">
    <property type="entry name" value="SNRNA-ACTIVATING PROTEIN COMPLEX SUBUNIT 4"/>
    <property type="match status" value="1"/>
</dbReference>
<dbReference type="GO" id="GO:0001006">
    <property type="term" value="F:RNA polymerase III type 3 promoter sequence-specific DNA binding"/>
    <property type="evidence" value="ECO:0007669"/>
    <property type="project" value="TreeGrafter"/>
</dbReference>
<dbReference type="OrthoDB" id="2143914at2759"/>
<accession>A0A0D0BXJ7</accession>
<dbReference type="EMBL" id="KN834775">
    <property type="protein sequence ID" value="KIK60421.1"/>
    <property type="molecule type" value="Genomic_DNA"/>
</dbReference>
<evidence type="ECO:0000259" key="6">
    <source>
        <dbReference type="PROSITE" id="PS51294"/>
    </source>
</evidence>
<feature type="domain" description="Myb-like" evidence="5">
    <location>
        <begin position="106"/>
        <end position="156"/>
    </location>
</feature>
<evidence type="ECO:0000313" key="8">
    <source>
        <dbReference type="Proteomes" id="UP000053593"/>
    </source>
</evidence>
<dbReference type="Pfam" id="PF00249">
    <property type="entry name" value="Myb_DNA-binding"/>
    <property type="match status" value="1"/>
</dbReference>
<dbReference type="GO" id="GO:0000978">
    <property type="term" value="F:RNA polymerase II cis-regulatory region sequence-specific DNA binding"/>
    <property type="evidence" value="ECO:0007669"/>
    <property type="project" value="TreeGrafter"/>
</dbReference>
<dbReference type="SUPFAM" id="SSF46689">
    <property type="entry name" value="Homeodomain-like"/>
    <property type="match status" value="2"/>
</dbReference>
<dbReference type="SMART" id="SM00717">
    <property type="entry name" value="SANT"/>
    <property type="match status" value="3"/>
</dbReference>
<gene>
    <name evidence="7" type="ORF">GYMLUDRAFT_97152</name>
</gene>
<protein>
    <submittedName>
        <fullName evidence="7">Uncharacterized protein</fullName>
    </submittedName>
</protein>
<feature type="domain" description="Myb-like" evidence="5">
    <location>
        <begin position="1"/>
        <end position="53"/>
    </location>
</feature>
<dbReference type="Gene3D" id="1.10.10.60">
    <property type="entry name" value="Homeodomain-like"/>
    <property type="match status" value="3"/>
</dbReference>
<dbReference type="GO" id="GO:0042795">
    <property type="term" value="P:snRNA transcription by RNA polymerase II"/>
    <property type="evidence" value="ECO:0007669"/>
    <property type="project" value="TreeGrafter"/>
</dbReference>
<dbReference type="CDD" id="cd00167">
    <property type="entry name" value="SANT"/>
    <property type="match status" value="3"/>
</dbReference>
<feature type="domain" description="HTH myb-type" evidence="6">
    <location>
        <begin position="59"/>
        <end position="105"/>
    </location>
</feature>
<evidence type="ECO:0000256" key="2">
    <source>
        <dbReference type="ARBA" id="ARBA00023125"/>
    </source>
</evidence>
<dbReference type="PROSITE" id="PS51294">
    <property type="entry name" value="HTH_MYB"/>
    <property type="match status" value="3"/>
</dbReference>
<dbReference type="Pfam" id="PF13921">
    <property type="entry name" value="Myb_DNA-bind_6"/>
    <property type="match status" value="1"/>
</dbReference>
<feature type="domain" description="Myb-like" evidence="5">
    <location>
        <begin position="54"/>
        <end position="105"/>
    </location>
</feature>
<dbReference type="InterPro" id="IPR009057">
    <property type="entry name" value="Homeodomain-like_sf"/>
</dbReference>
<dbReference type="InterPro" id="IPR001005">
    <property type="entry name" value="SANT/Myb"/>
</dbReference>
<feature type="domain" description="HTH myb-type" evidence="6">
    <location>
        <begin position="1"/>
        <end position="57"/>
    </location>
</feature>
<feature type="domain" description="HTH myb-type" evidence="6">
    <location>
        <begin position="106"/>
        <end position="160"/>
    </location>
</feature>
<dbReference type="Proteomes" id="UP000053593">
    <property type="component" value="Unassembled WGS sequence"/>
</dbReference>
<name>A0A0D0BXJ7_9AGAR</name>
<dbReference type="PANTHER" id="PTHR46621:SF1">
    <property type="entry name" value="SNRNA-ACTIVATING PROTEIN COMPLEX SUBUNIT 4"/>
    <property type="match status" value="1"/>
</dbReference>
<evidence type="ECO:0000259" key="5">
    <source>
        <dbReference type="PROSITE" id="PS50090"/>
    </source>
</evidence>
<dbReference type="InterPro" id="IPR017930">
    <property type="entry name" value="Myb_dom"/>
</dbReference>
<keyword evidence="8" id="KW-1185">Reference proteome</keyword>
<keyword evidence="4" id="KW-0539">Nucleus</keyword>
<keyword evidence="1" id="KW-0805">Transcription regulation</keyword>
<sequence>MSQRPRRSWTAAEDNVLRRCVEASPENPRWCDISKYLPGRNPKDCRKRWVSSLNASLTKGPWTENEDALLRDSVHRYGSDWAAVSRAFSGRRSGDQCSKRWRQVVNPSINRGPWTEEEDQLLLQLFKRHNKSWQLISTHFSNRTDLQCRNRYCRLLGTRSLAKTEKRPIITSTHQEKIFVESVSHDTSNIADPMLLDDLQSSARSSPYEEPIAEDFNMQPIGDTHLAHPIASSASRLPALVAHPSPRGEPLHPSVYSGRVPLSNSLDTSISNHIAMNEPSYMPNQYHQSTTQFIWQACGAEHPSNMPLETQSADFDRNFLGGTMPPFHPHTDTFAVSSFNSPYSSEQPLHHPFASHNSNTAPSDKELWHHNGNFAASHVSHRRWFAPS</sequence>
<keyword evidence="2" id="KW-0238">DNA-binding</keyword>
<dbReference type="PROSITE" id="PS50090">
    <property type="entry name" value="MYB_LIKE"/>
    <property type="match status" value="3"/>
</dbReference>
<dbReference type="AlphaFoldDB" id="A0A0D0BXJ7"/>
<evidence type="ECO:0000313" key="7">
    <source>
        <dbReference type="EMBL" id="KIK60421.1"/>
    </source>
</evidence>
<reference evidence="7 8" key="1">
    <citation type="submission" date="2014-04" db="EMBL/GenBank/DDBJ databases">
        <title>Evolutionary Origins and Diversification of the Mycorrhizal Mutualists.</title>
        <authorList>
            <consortium name="DOE Joint Genome Institute"/>
            <consortium name="Mycorrhizal Genomics Consortium"/>
            <person name="Kohler A."/>
            <person name="Kuo A."/>
            <person name="Nagy L.G."/>
            <person name="Floudas D."/>
            <person name="Copeland A."/>
            <person name="Barry K.W."/>
            <person name="Cichocki N."/>
            <person name="Veneault-Fourrey C."/>
            <person name="LaButti K."/>
            <person name="Lindquist E.A."/>
            <person name="Lipzen A."/>
            <person name="Lundell T."/>
            <person name="Morin E."/>
            <person name="Murat C."/>
            <person name="Riley R."/>
            <person name="Ohm R."/>
            <person name="Sun H."/>
            <person name="Tunlid A."/>
            <person name="Henrissat B."/>
            <person name="Grigoriev I.V."/>
            <person name="Hibbett D.S."/>
            <person name="Martin F."/>
        </authorList>
    </citation>
    <scope>NUCLEOTIDE SEQUENCE [LARGE SCALE GENOMIC DNA]</scope>
    <source>
        <strain evidence="7 8">FD-317 M1</strain>
    </source>
</reference>
<dbReference type="GO" id="GO:0019185">
    <property type="term" value="C:snRNA-activating protein complex"/>
    <property type="evidence" value="ECO:0007669"/>
    <property type="project" value="TreeGrafter"/>
</dbReference>
<organism evidence="7 8">
    <name type="scientific">Collybiopsis luxurians FD-317 M1</name>
    <dbReference type="NCBI Taxonomy" id="944289"/>
    <lineage>
        <taxon>Eukaryota</taxon>
        <taxon>Fungi</taxon>
        <taxon>Dikarya</taxon>
        <taxon>Basidiomycota</taxon>
        <taxon>Agaricomycotina</taxon>
        <taxon>Agaricomycetes</taxon>
        <taxon>Agaricomycetidae</taxon>
        <taxon>Agaricales</taxon>
        <taxon>Marasmiineae</taxon>
        <taxon>Omphalotaceae</taxon>
        <taxon>Collybiopsis</taxon>
        <taxon>Collybiopsis luxurians</taxon>
    </lineage>
</organism>
<dbReference type="HOGENOM" id="CLU_711846_0_0_1"/>
<proteinExistence type="predicted"/>
<dbReference type="GO" id="GO:0042796">
    <property type="term" value="P:snRNA transcription by RNA polymerase III"/>
    <property type="evidence" value="ECO:0007669"/>
    <property type="project" value="TreeGrafter"/>
</dbReference>
<keyword evidence="3" id="KW-0804">Transcription</keyword>
<dbReference type="InterPro" id="IPR051575">
    <property type="entry name" value="Myb-like_DNA-bd"/>
</dbReference>